<sequence length="41" mass="5008">MRKGLHITVDRELCWKWCPFFLCLNDTKMKLLLHFQIVQSD</sequence>
<reference evidence="1" key="1">
    <citation type="journal article" date="2021" name="Proc. Natl. Acad. Sci. U.S.A.">
        <title>A Catalog of Tens of Thousands of Viruses from Human Metagenomes Reveals Hidden Associations with Chronic Diseases.</title>
        <authorList>
            <person name="Tisza M.J."/>
            <person name="Buck C.B."/>
        </authorList>
    </citation>
    <scope>NUCLEOTIDE SEQUENCE</scope>
    <source>
        <strain evidence="1">CtwQT14</strain>
    </source>
</reference>
<evidence type="ECO:0000313" key="1">
    <source>
        <dbReference type="EMBL" id="DAF63600.1"/>
    </source>
</evidence>
<protein>
    <submittedName>
        <fullName evidence="1">Uncharacterized protein</fullName>
    </submittedName>
</protein>
<organism evidence="1">
    <name type="scientific">Siphoviridae sp. ctwQT14</name>
    <dbReference type="NCBI Taxonomy" id="2827971"/>
    <lineage>
        <taxon>Viruses</taxon>
        <taxon>Duplodnaviria</taxon>
        <taxon>Heunggongvirae</taxon>
        <taxon>Uroviricota</taxon>
        <taxon>Caudoviricetes</taxon>
    </lineage>
</organism>
<name>A0A8S5TKE5_9CAUD</name>
<accession>A0A8S5TKE5</accession>
<proteinExistence type="predicted"/>
<dbReference type="EMBL" id="BK032842">
    <property type="protein sequence ID" value="DAF63600.1"/>
    <property type="molecule type" value="Genomic_DNA"/>
</dbReference>